<name>A0A7R8U9T3_HERIL</name>
<dbReference type="InterPro" id="IPR043502">
    <property type="entry name" value="DNA/RNA_pol_sf"/>
</dbReference>
<proteinExistence type="predicted"/>
<keyword evidence="2" id="KW-1185">Reference proteome</keyword>
<accession>A0A7R8U9T3</accession>
<dbReference type="EMBL" id="LR899009">
    <property type="protein sequence ID" value="CAD7076791.1"/>
    <property type="molecule type" value="Genomic_DNA"/>
</dbReference>
<protein>
    <recommendedName>
        <fullName evidence="3">Reverse transcriptase domain-containing protein</fullName>
    </recommendedName>
</protein>
<dbReference type="OrthoDB" id="8056027at2759"/>
<gene>
    <name evidence="1" type="ORF">HERILL_LOCUS186</name>
</gene>
<reference evidence="1 2" key="1">
    <citation type="submission" date="2020-11" db="EMBL/GenBank/DDBJ databases">
        <authorList>
            <person name="Wallbank WR R."/>
            <person name="Pardo Diaz C."/>
            <person name="Kozak K."/>
            <person name="Martin S."/>
            <person name="Jiggins C."/>
            <person name="Moest M."/>
            <person name="Warren A I."/>
            <person name="Generalovic N T."/>
            <person name="Byers J.R.P. K."/>
            <person name="Montejo-Kovacevich G."/>
            <person name="Yen C E."/>
        </authorList>
    </citation>
    <scope>NUCLEOTIDE SEQUENCE [LARGE SCALE GENOMIC DNA]</scope>
</reference>
<evidence type="ECO:0000313" key="2">
    <source>
        <dbReference type="Proteomes" id="UP000594454"/>
    </source>
</evidence>
<dbReference type="PANTHER" id="PTHR47331">
    <property type="entry name" value="PHD-TYPE DOMAIN-CONTAINING PROTEIN"/>
    <property type="match status" value="1"/>
</dbReference>
<dbReference type="GO" id="GO:0071897">
    <property type="term" value="P:DNA biosynthetic process"/>
    <property type="evidence" value="ECO:0007669"/>
    <property type="project" value="UniProtKB-ARBA"/>
</dbReference>
<evidence type="ECO:0008006" key="3">
    <source>
        <dbReference type="Google" id="ProtNLM"/>
    </source>
</evidence>
<dbReference type="Proteomes" id="UP000594454">
    <property type="component" value="Chromosome 1"/>
</dbReference>
<evidence type="ECO:0000313" key="1">
    <source>
        <dbReference type="EMBL" id="CAD7076791.1"/>
    </source>
</evidence>
<dbReference type="AlphaFoldDB" id="A0A7R8U9T3"/>
<organism evidence="1 2">
    <name type="scientific">Hermetia illucens</name>
    <name type="common">Black soldier fly</name>
    <dbReference type="NCBI Taxonomy" id="343691"/>
    <lineage>
        <taxon>Eukaryota</taxon>
        <taxon>Metazoa</taxon>
        <taxon>Ecdysozoa</taxon>
        <taxon>Arthropoda</taxon>
        <taxon>Hexapoda</taxon>
        <taxon>Insecta</taxon>
        <taxon>Pterygota</taxon>
        <taxon>Neoptera</taxon>
        <taxon>Endopterygota</taxon>
        <taxon>Diptera</taxon>
        <taxon>Brachycera</taxon>
        <taxon>Stratiomyomorpha</taxon>
        <taxon>Stratiomyidae</taxon>
        <taxon>Hermetiinae</taxon>
        <taxon>Hermetia</taxon>
    </lineage>
</organism>
<dbReference type="InParanoid" id="A0A7R8U9T3"/>
<dbReference type="SUPFAM" id="SSF56672">
    <property type="entry name" value="DNA/RNA polymerases"/>
    <property type="match status" value="1"/>
</dbReference>
<sequence>MYRQVNVSTEDNYQQLIVWRDNSNEYLRYYRLKTVTYGTTAAPYPVTRCLVELAKTSHPLASSAIKDFYVDDVMTGSNSLKEDVKIQDELKTLLQSAGFNLLKWCANHERLLSSIPSKDREVELSVDDSKDEGVKTLGLTWNPKLDHFRITTVWGEPAKVTKRTVLSDTSRLFDPLRFVNPAITSSSMAQQPVSGLGLP</sequence>